<comment type="caution">
    <text evidence="1">The sequence shown here is derived from an EMBL/GenBank/DDBJ whole genome shotgun (WGS) entry which is preliminary data.</text>
</comment>
<keyword evidence="2" id="KW-1185">Reference proteome</keyword>
<dbReference type="Proteomes" id="UP000076837">
    <property type="component" value="Unassembled WGS sequence"/>
</dbReference>
<dbReference type="EMBL" id="JYNV01000129">
    <property type="protein sequence ID" value="KZM25424.1"/>
    <property type="molecule type" value="Genomic_DNA"/>
</dbReference>
<organism evidence="1 2">
    <name type="scientific">Didymella rabiei</name>
    <name type="common">Chickpea ascochyta blight fungus</name>
    <name type="synonym">Mycosphaerella rabiei</name>
    <dbReference type="NCBI Taxonomy" id="5454"/>
    <lineage>
        <taxon>Eukaryota</taxon>
        <taxon>Fungi</taxon>
        <taxon>Dikarya</taxon>
        <taxon>Ascomycota</taxon>
        <taxon>Pezizomycotina</taxon>
        <taxon>Dothideomycetes</taxon>
        <taxon>Pleosporomycetidae</taxon>
        <taxon>Pleosporales</taxon>
        <taxon>Pleosporineae</taxon>
        <taxon>Didymellaceae</taxon>
        <taxon>Ascochyta</taxon>
    </lineage>
</organism>
<proteinExistence type="predicted"/>
<reference evidence="1 2" key="1">
    <citation type="journal article" date="2016" name="Sci. Rep.">
        <title>Draft genome sequencing and secretome analysis of fungal phytopathogen Ascochyta rabiei provides insight into the necrotrophic effector repertoire.</title>
        <authorList>
            <person name="Verma S."/>
            <person name="Gazara R.K."/>
            <person name="Nizam S."/>
            <person name="Parween S."/>
            <person name="Chattopadhyay D."/>
            <person name="Verma P.K."/>
        </authorList>
    </citation>
    <scope>NUCLEOTIDE SEQUENCE [LARGE SCALE GENOMIC DNA]</scope>
    <source>
        <strain evidence="1 2">ArDII</strain>
    </source>
</reference>
<dbReference type="STRING" id="5454.A0A163HR96"/>
<evidence type="ECO:0000313" key="2">
    <source>
        <dbReference type="Proteomes" id="UP000076837"/>
    </source>
</evidence>
<accession>A0A163HR96</accession>
<evidence type="ECO:0000313" key="1">
    <source>
        <dbReference type="EMBL" id="KZM25424.1"/>
    </source>
</evidence>
<dbReference type="AlphaFoldDB" id="A0A163HR96"/>
<dbReference type="OrthoDB" id="3779364at2759"/>
<gene>
    <name evidence="1" type="ORF">ST47_g3426</name>
</gene>
<protein>
    <submittedName>
        <fullName evidence="1">Uncharacterized protein</fullName>
    </submittedName>
</protein>
<sequence length="89" mass="9262">MKQSLPVVGGTDVPVDVGKLQVDTADNYAEDVVQGTTVKGLPEVDLQSRQVEQSLPVVGGVDVPLDAGKIQVGTVDKYVEDVVKGTTGL</sequence>
<name>A0A163HR96_DIDRA</name>